<feature type="non-terminal residue" evidence="1">
    <location>
        <position position="1"/>
    </location>
</feature>
<evidence type="ECO:0000313" key="1">
    <source>
        <dbReference type="EMBL" id="KAJ9581462.1"/>
    </source>
</evidence>
<evidence type="ECO:0000313" key="2">
    <source>
        <dbReference type="Proteomes" id="UP001233999"/>
    </source>
</evidence>
<sequence length="106" mass="12316">IMLTPVFISNMSYIHLTNLMIRYKARDSSWGLLWHSLLHADEQVSCDFLWCFFLFVSEKQMASCEEDLIVSIHYFITTKLSAADAAVVVRVVVPRRSKKRRMNTST</sequence>
<accession>A0AAD7ZJX9</accession>
<dbReference type="AlphaFoldDB" id="A0AAD7ZJX9"/>
<dbReference type="Proteomes" id="UP001233999">
    <property type="component" value="Unassembled WGS sequence"/>
</dbReference>
<gene>
    <name evidence="1" type="ORF">L9F63_023349</name>
</gene>
<reference evidence="1" key="1">
    <citation type="journal article" date="2023" name="IScience">
        <title>Live-bearing cockroach genome reveals convergent evolutionary mechanisms linked to viviparity in insects and beyond.</title>
        <authorList>
            <person name="Fouks B."/>
            <person name="Harrison M.C."/>
            <person name="Mikhailova A.A."/>
            <person name="Marchal E."/>
            <person name="English S."/>
            <person name="Carruthers M."/>
            <person name="Jennings E.C."/>
            <person name="Chiamaka E.L."/>
            <person name="Frigard R.A."/>
            <person name="Pippel M."/>
            <person name="Attardo G.M."/>
            <person name="Benoit J.B."/>
            <person name="Bornberg-Bauer E."/>
            <person name="Tobe S.S."/>
        </authorList>
    </citation>
    <scope>NUCLEOTIDE SEQUENCE</scope>
    <source>
        <strain evidence="1">Stay&amp;Tobe</strain>
    </source>
</reference>
<proteinExistence type="predicted"/>
<comment type="caution">
    <text evidence="1">The sequence shown here is derived from an EMBL/GenBank/DDBJ whole genome shotgun (WGS) entry which is preliminary data.</text>
</comment>
<protein>
    <submittedName>
        <fullName evidence="1">Uncharacterized protein</fullName>
    </submittedName>
</protein>
<name>A0AAD7ZJX9_DIPPU</name>
<reference evidence="1" key="2">
    <citation type="submission" date="2023-05" db="EMBL/GenBank/DDBJ databases">
        <authorList>
            <person name="Fouks B."/>
        </authorList>
    </citation>
    <scope>NUCLEOTIDE SEQUENCE</scope>
    <source>
        <strain evidence="1">Stay&amp;Tobe</strain>
        <tissue evidence="1">Testes</tissue>
    </source>
</reference>
<keyword evidence="2" id="KW-1185">Reference proteome</keyword>
<dbReference type="EMBL" id="JASPKZ010007916">
    <property type="protein sequence ID" value="KAJ9581462.1"/>
    <property type="molecule type" value="Genomic_DNA"/>
</dbReference>
<organism evidence="1 2">
    <name type="scientific">Diploptera punctata</name>
    <name type="common">Pacific beetle cockroach</name>
    <dbReference type="NCBI Taxonomy" id="6984"/>
    <lineage>
        <taxon>Eukaryota</taxon>
        <taxon>Metazoa</taxon>
        <taxon>Ecdysozoa</taxon>
        <taxon>Arthropoda</taxon>
        <taxon>Hexapoda</taxon>
        <taxon>Insecta</taxon>
        <taxon>Pterygota</taxon>
        <taxon>Neoptera</taxon>
        <taxon>Polyneoptera</taxon>
        <taxon>Dictyoptera</taxon>
        <taxon>Blattodea</taxon>
        <taxon>Blaberoidea</taxon>
        <taxon>Blaberidae</taxon>
        <taxon>Diplopterinae</taxon>
        <taxon>Diploptera</taxon>
    </lineage>
</organism>
<feature type="non-terminal residue" evidence="1">
    <location>
        <position position="106"/>
    </location>
</feature>